<dbReference type="AlphaFoldDB" id="A0A645DCC7"/>
<feature type="region of interest" description="Disordered" evidence="1">
    <location>
        <begin position="1"/>
        <end position="22"/>
    </location>
</feature>
<name>A0A645DCC7_9ZZZZ</name>
<organism evidence="2">
    <name type="scientific">bioreactor metagenome</name>
    <dbReference type="NCBI Taxonomy" id="1076179"/>
    <lineage>
        <taxon>unclassified sequences</taxon>
        <taxon>metagenomes</taxon>
        <taxon>ecological metagenomes</taxon>
    </lineage>
</organism>
<evidence type="ECO:0000313" key="2">
    <source>
        <dbReference type="EMBL" id="MPM86668.1"/>
    </source>
</evidence>
<proteinExistence type="predicted"/>
<protein>
    <submittedName>
        <fullName evidence="2">Uncharacterized protein</fullName>
    </submittedName>
</protein>
<sequence length="109" mass="11672">MDAEESACADEAEGCENPDHADDCKKLPKPISLWNRADHEPVELSGFAHARSFGGRNRRRQHRAAQTQRSRTCHGGGIARDSERSVPKGACCGGSGRQGGKQCALAAEV</sequence>
<feature type="compositionally biased region" description="Acidic residues" evidence="1">
    <location>
        <begin position="1"/>
        <end position="16"/>
    </location>
</feature>
<accession>A0A645DCC7</accession>
<evidence type="ECO:0000256" key="1">
    <source>
        <dbReference type="SAM" id="MobiDB-lite"/>
    </source>
</evidence>
<comment type="caution">
    <text evidence="2">The sequence shown here is derived from an EMBL/GenBank/DDBJ whole genome shotgun (WGS) entry which is preliminary data.</text>
</comment>
<gene>
    <name evidence="2" type="ORF">SDC9_133759</name>
</gene>
<reference evidence="2" key="1">
    <citation type="submission" date="2019-08" db="EMBL/GenBank/DDBJ databases">
        <authorList>
            <person name="Kucharzyk K."/>
            <person name="Murdoch R.W."/>
            <person name="Higgins S."/>
            <person name="Loffler F."/>
        </authorList>
    </citation>
    <scope>NUCLEOTIDE SEQUENCE</scope>
</reference>
<dbReference type="EMBL" id="VSSQ01034654">
    <property type="protein sequence ID" value="MPM86668.1"/>
    <property type="molecule type" value="Genomic_DNA"/>
</dbReference>
<feature type="region of interest" description="Disordered" evidence="1">
    <location>
        <begin position="52"/>
        <end position="86"/>
    </location>
</feature>